<name>A0ABU7NIC8_9ACTN</name>
<evidence type="ECO:0000313" key="3">
    <source>
        <dbReference type="EMBL" id="MEE4418110.1"/>
    </source>
</evidence>
<dbReference type="EMBL" id="JAZBJP010000001">
    <property type="protein sequence ID" value="MEE4418110.1"/>
    <property type="molecule type" value="Genomic_DNA"/>
</dbReference>
<feature type="compositionally biased region" description="Low complexity" evidence="1">
    <location>
        <begin position="29"/>
        <end position="45"/>
    </location>
</feature>
<evidence type="ECO:0000313" key="4">
    <source>
        <dbReference type="Proteomes" id="UP001307760"/>
    </source>
</evidence>
<evidence type="ECO:0000256" key="1">
    <source>
        <dbReference type="SAM" id="MobiDB-lite"/>
    </source>
</evidence>
<sequence length="150" mass="15919">MQRPKIVVAGALSTLALTGCLLTRAASANAADSGSPSSSEASATAPHHGKGQGNGHGKGICHRVPKLEKRIDKALDRLNGDAHTRGSIARMEQRVKNARAKHRDAVATFLQDRLTHRKELKPTLTRERTDLKAVAAWCAKKNGGNQGTGS</sequence>
<feature type="signal peptide" evidence="2">
    <location>
        <begin position="1"/>
        <end position="30"/>
    </location>
</feature>
<comment type="caution">
    <text evidence="3">The sequence shown here is derived from an EMBL/GenBank/DDBJ whole genome shotgun (WGS) entry which is preliminary data.</text>
</comment>
<keyword evidence="4" id="KW-1185">Reference proteome</keyword>
<protein>
    <recommendedName>
        <fullName evidence="5">Lipoprotein</fullName>
    </recommendedName>
</protein>
<feature type="region of interest" description="Disordered" evidence="1">
    <location>
        <begin position="29"/>
        <end position="66"/>
    </location>
</feature>
<feature type="chain" id="PRO_5046394671" description="Lipoprotein" evidence="2">
    <location>
        <begin position="31"/>
        <end position="150"/>
    </location>
</feature>
<dbReference type="Proteomes" id="UP001307760">
    <property type="component" value="Unassembled WGS sequence"/>
</dbReference>
<evidence type="ECO:0000256" key="2">
    <source>
        <dbReference type="SAM" id="SignalP"/>
    </source>
</evidence>
<proteinExistence type="predicted"/>
<dbReference type="RefSeq" id="WP_330820439.1">
    <property type="nucleotide sequence ID" value="NZ_JAZBJP010000001.1"/>
</dbReference>
<accession>A0ABU7NIC8</accession>
<reference evidence="3 4" key="1">
    <citation type="submission" date="2023-12" db="EMBL/GenBank/DDBJ databases">
        <title>30 novel species of actinomycetes from the DSMZ collection.</title>
        <authorList>
            <person name="Nouioui I."/>
        </authorList>
    </citation>
    <scope>NUCLEOTIDE SEQUENCE [LARGE SCALE GENOMIC DNA]</scope>
    <source>
        <strain evidence="3 4">DSM 41528</strain>
    </source>
</reference>
<dbReference type="PROSITE" id="PS51257">
    <property type="entry name" value="PROKAR_LIPOPROTEIN"/>
    <property type="match status" value="1"/>
</dbReference>
<gene>
    <name evidence="3" type="ORF">V2J85_01935</name>
</gene>
<evidence type="ECO:0008006" key="5">
    <source>
        <dbReference type="Google" id="ProtNLM"/>
    </source>
</evidence>
<organism evidence="3 4">
    <name type="scientific">Streptomyces bugieae</name>
    <dbReference type="NCBI Taxonomy" id="3098223"/>
    <lineage>
        <taxon>Bacteria</taxon>
        <taxon>Bacillati</taxon>
        <taxon>Actinomycetota</taxon>
        <taxon>Actinomycetes</taxon>
        <taxon>Kitasatosporales</taxon>
        <taxon>Streptomycetaceae</taxon>
        <taxon>Streptomyces</taxon>
    </lineage>
</organism>
<keyword evidence="2" id="KW-0732">Signal</keyword>